<feature type="domain" description="Rubrerythrin diiron-binding" evidence="1">
    <location>
        <begin position="7"/>
        <end position="65"/>
    </location>
</feature>
<dbReference type="InterPro" id="IPR012347">
    <property type="entry name" value="Ferritin-like"/>
</dbReference>
<accession>A0A178MPW4</accession>
<dbReference type="RefSeq" id="WP_068492432.1">
    <property type="nucleotide sequence ID" value="NZ_LWQT01000055.1"/>
</dbReference>
<evidence type="ECO:0000259" key="1">
    <source>
        <dbReference type="Pfam" id="PF02915"/>
    </source>
</evidence>
<dbReference type="GO" id="GO:0046872">
    <property type="term" value="F:metal ion binding"/>
    <property type="evidence" value="ECO:0007669"/>
    <property type="project" value="InterPro"/>
</dbReference>
<evidence type="ECO:0000313" key="2">
    <source>
        <dbReference type="EMBL" id="OAN50148.1"/>
    </source>
</evidence>
<gene>
    <name evidence="2" type="ORF">A6A04_01690</name>
</gene>
<evidence type="ECO:0000313" key="3">
    <source>
        <dbReference type="Proteomes" id="UP000078428"/>
    </source>
</evidence>
<dbReference type="AlphaFoldDB" id="A0A178MPW4"/>
<dbReference type="STRING" id="1285242.A6A04_01690"/>
<keyword evidence="3" id="KW-1185">Reference proteome</keyword>
<reference evidence="2 3" key="1">
    <citation type="submission" date="2016-04" db="EMBL/GenBank/DDBJ databases">
        <title>Draft genome sequence of freshwater magnetotactic bacteria Magnetospirillum marisnigri SP-1 and Magnetospirillum moscoviense BB-1.</title>
        <authorList>
            <person name="Koziaeva V."/>
            <person name="Dziuba M.V."/>
            <person name="Ivanov T.M."/>
            <person name="Kuznetsov B."/>
            <person name="Grouzdev D.S."/>
        </authorList>
    </citation>
    <scope>NUCLEOTIDE SEQUENCE [LARGE SCALE GENOMIC DNA]</scope>
    <source>
        <strain evidence="2 3">SP-1</strain>
    </source>
</reference>
<proteinExistence type="predicted"/>
<dbReference type="Pfam" id="PF02915">
    <property type="entry name" value="Rubrerythrin"/>
    <property type="match status" value="1"/>
</dbReference>
<name>A0A178MPW4_9PROT</name>
<dbReference type="InterPro" id="IPR003251">
    <property type="entry name" value="Rr_diiron-bd_dom"/>
</dbReference>
<dbReference type="Proteomes" id="UP000078428">
    <property type="component" value="Unassembled WGS sequence"/>
</dbReference>
<dbReference type="Gene3D" id="1.20.1260.10">
    <property type="match status" value="1"/>
</dbReference>
<comment type="caution">
    <text evidence="2">The sequence shown here is derived from an EMBL/GenBank/DDBJ whole genome shotgun (WGS) entry which is preliminary data.</text>
</comment>
<dbReference type="CDD" id="cd01045">
    <property type="entry name" value="Ferritin_like_AB"/>
    <property type="match status" value="1"/>
</dbReference>
<dbReference type="GO" id="GO:0016491">
    <property type="term" value="F:oxidoreductase activity"/>
    <property type="evidence" value="ECO:0007669"/>
    <property type="project" value="InterPro"/>
</dbReference>
<dbReference type="InterPro" id="IPR009078">
    <property type="entry name" value="Ferritin-like_SF"/>
</dbReference>
<organism evidence="2 3">
    <name type="scientific">Paramagnetospirillum marisnigri</name>
    <dbReference type="NCBI Taxonomy" id="1285242"/>
    <lineage>
        <taxon>Bacteria</taxon>
        <taxon>Pseudomonadati</taxon>
        <taxon>Pseudomonadota</taxon>
        <taxon>Alphaproteobacteria</taxon>
        <taxon>Rhodospirillales</taxon>
        <taxon>Magnetospirillaceae</taxon>
        <taxon>Paramagnetospirillum</taxon>
    </lineage>
</organism>
<dbReference type="OrthoDB" id="5765875at2"/>
<dbReference type="EMBL" id="LWQT01000055">
    <property type="protein sequence ID" value="OAN50148.1"/>
    <property type="molecule type" value="Genomic_DNA"/>
</dbReference>
<protein>
    <submittedName>
        <fullName evidence="2">Rubrerythrin</fullName>
    </submittedName>
</protein>
<dbReference type="SUPFAM" id="SSF47240">
    <property type="entry name" value="Ferritin-like"/>
    <property type="match status" value="1"/>
</dbReference>
<sequence>MGYTLAEFLAHAIALEQEAAERYLELADMMEAHNNLETASVFRDMSRFSTLHGDEIKQRARALELPKLMSWQYRWKTPPEVGGDDEIHYLMTPYHALRYARDNEIRGMEYYRDAAANSSDNEVKRLGKDFAEEEAEHVTALDKWIEKTPRPSVSWAEDADEAQGVD</sequence>